<feature type="active site" evidence="9">
    <location>
        <position position="128"/>
    </location>
</feature>
<keyword evidence="12" id="KW-1185">Reference proteome</keyword>
<keyword evidence="7 9" id="KW-0594">Phospholipid biosynthesis</keyword>
<dbReference type="PROSITE" id="PS50035">
    <property type="entry name" value="PLD"/>
    <property type="match status" value="2"/>
</dbReference>
<evidence type="ECO:0000256" key="8">
    <source>
        <dbReference type="ARBA" id="ARBA00023264"/>
    </source>
</evidence>
<feature type="domain" description="PLD phosphodiesterase" evidence="10">
    <location>
        <begin position="116"/>
        <end position="143"/>
    </location>
</feature>
<proteinExistence type="inferred from homology"/>
<dbReference type="Pfam" id="PF13091">
    <property type="entry name" value="PLDc_2"/>
    <property type="match status" value="2"/>
</dbReference>
<keyword evidence="3 9" id="KW-0808">Transferase</keyword>
<comment type="subcellular location">
    <subcellularLocation>
        <location evidence="9">Cell membrane</location>
        <topology evidence="9">Peripheral membrane protein</topology>
    </subcellularLocation>
</comment>
<dbReference type="InterPro" id="IPR030872">
    <property type="entry name" value="Cardiolipin_synth_ClsB"/>
</dbReference>
<keyword evidence="5 9" id="KW-0443">Lipid metabolism</keyword>
<keyword evidence="4" id="KW-0677">Repeat</keyword>
<evidence type="ECO:0000313" key="11">
    <source>
        <dbReference type="EMBL" id="MCB5364129.1"/>
    </source>
</evidence>
<evidence type="ECO:0000256" key="4">
    <source>
        <dbReference type="ARBA" id="ARBA00022737"/>
    </source>
</evidence>
<accession>A0ABS8CE84</accession>
<comment type="similarity">
    <text evidence="9">Belongs to the phospholipase D family. Cardiolipin synthase subfamily. ClsB sub-subfamily.</text>
</comment>
<comment type="caution">
    <text evidence="11">The sequence shown here is derived from an EMBL/GenBank/DDBJ whole genome shotgun (WGS) entry which is preliminary data.</text>
</comment>
<dbReference type="EMBL" id="JACDXW010000005">
    <property type="protein sequence ID" value="MCB5364129.1"/>
    <property type="molecule type" value="Genomic_DNA"/>
</dbReference>
<evidence type="ECO:0000256" key="7">
    <source>
        <dbReference type="ARBA" id="ARBA00023209"/>
    </source>
</evidence>
<dbReference type="CDD" id="cd09159">
    <property type="entry name" value="PLDc_ybhO_like_2"/>
    <property type="match status" value="1"/>
</dbReference>
<dbReference type="PANTHER" id="PTHR21248">
    <property type="entry name" value="CARDIOLIPIN SYNTHASE"/>
    <property type="match status" value="1"/>
</dbReference>
<evidence type="ECO:0000256" key="5">
    <source>
        <dbReference type="ARBA" id="ARBA00023098"/>
    </source>
</evidence>
<feature type="active site" evidence="9">
    <location>
        <position position="123"/>
    </location>
</feature>
<dbReference type="PANTHER" id="PTHR21248:SF23">
    <property type="entry name" value="CARDIOLIPIN SYNTHASE B"/>
    <property type="match status" value="1"/>
</dbReference>
<comment type="function">
    <text evidence="9">Catalyzes the phosphatidyl group transfer from one phosphatidylglycerol molecule to another to form cardiolipin (CL) (diphosphatidylglycerol) and glycerol.</text>
</comment>
<gene>
    <name evidence="9 11" type="primary">clsB</name>
    <name evidence="11" type="ORF">H0484_10270</name>
</gene>
<evidence type="ECO:0000256" key="2">
    <source>
        <dbReference type="ARBA" id="ARBA00022516"/>
    </source>
</evidence>
<dbReference type="InterPro" id="IPR001736">
    <property type="entry name" value="PLipase_D/transphosphatidylase"/>
</dbReference>
<dbReference type="EC" id="2.7.8.-" evidence="9"/>
<evidence type="ECO:0000256" key="6">
    <source>
        <dbReference type="ARBA" id="ARBA00023136"/>
    </source>
</evidence>
<sequence length="409" mass="47465">MPMLSTRLPWREGNRIRLLQNGEAFFPALCEAIDGALRYVHLETYIFNLDVTGLKVLDHLHRACERGVKVRVALDGFGCLETQGVLRERLEYMGAQVRVYRPEPTGWRWYRFSLGRLRRLHRKMTVVDGNIGFVGGINILDDHVDVPNDGGELSPRFDYALRIEGPLLQDLIRTQDELWIRMAWHHSVHWRQWYERFKQWQKTRVQRLAERLPRFVPGVRATLLLRDNLRYRKSIEDVYVKALASAREHAIVANSYFFPGHRLRQALRQAAQRGVKVQLLLQGRAEYRLQHCASRSLYGAILAGGMEIYEYMPSYLHAKVAVIDGCAMVGSSNMDPFSLLLAREANVWIQDEAFAAQLRTSLQYEMTHHCRHVTLDELKRVSKMVRAWDWMAYCLLRVGVALTGKGSEY</sequence>
<reference evidence="11 12" key="1">
    <citation type="submission" date="2020-07" db="EMBL/GenBank/DDBJ databases">
        <title>Pusillimonas sp. nov., isolated from poultry manure in Taiwan.</title>
        <authorList>
            <person name="Lin S.-Y."/>
            <person name="Tang Y.-S."/>
            <person name="Young C.-C."/>
        </authorList>
    </citation>
    <scope>NUCLEOTIDE SEQUENCE [LARGE SCALE GENOMIC DNA]</scope>
    <source>
        <strain evidence="11 12">CC-YST705</strain>
    </source>
</reference>
<feature type="active site" evidence="9">
    <location>
        <position position="317"/>
    </location>
</feature>
<feature type="active site" evidence="9">
    <location>
        <position position="121"/>
    </location>
</feature>
<keyword evidence="8 9" id="KW-1208">Phospholipid metabolism</keyword>
<evidence type="ECO:0000256" key="1">
    <source>
        <dbReference type="ARBA" id="ARBA00022475"/>
    </source>
</evidence>
<evidence type="ECO:0000256" key="3">
    <source>
        <dbReference type="ARBA" id="ARBA00022679"/>
    </source>
</evidence>
<dbReference type="Gene3D" id="3.30.870.10">
    <property type="entry name" value="Endonuclease Chain A"/>
    <property type="match status" value="2"/>
</dbReference>
<dbReference type="HAMAP" id="MF_01917">
    <property type="entry name" value="Cardiolipin_synth_ClsB"/>
    <property type="match status" value="1"/>
</dbReference>
<dbReference type="SMART" id="SM00155">
    <property type="entry name" value="PLDc"/>
    <property type="match status" value="2"/>
</dbReference>
<dbReference type="CDD" id="cd09110">
    <property type="entry name" value="PLDc_CLS_1"/>
    <property type="match status" value="1"/>
</dbReference>
<keyword evidence="1 9" id="KW-1003">Cell membrane</keyword>
<organism evidence="11 12">
    <name type="scientific">Mesopusillimonas faecipullorum</name>
    <dbReference type="NCBI Taxonomy" id="2755040"/>
    <lineage>
        <taxon>Bacteria</taxon>
        <taxon>Pseudomonadati</taxon>
        <taxon>Pseudomonadota</taxon>
        <taxon>Betaproteobacteria</taxon>
        <taxon>Burkholderiales</taxon>
        <taxon>Alcaligenaceae</taxon>
        <taxon>Mesopusillimonas</taxon>
    </lineage>
</organism>
<feature type="domain" description="PLD phosphodiesterase" evidence="10">
    <location>
        <begin position="312"/>
        <end position="338"/>
    </location>
</feature>
<dbReference type="NCBIfam" id="NF008427">
    <property type="entry name" value="PRK11263.1"/>
    <property type="match status" value="1"/>
</dbReference>
<name>A0ABS8CE84_9BURK</name>
<evidence type="ECO:0000256" key="9">
    <source>
        <dbReference type="HAMAP-Rule" id="MF_01917"/>
    </source>
</evidence>
<evidence type="ECO:0000259" key="10">
    <source>
        <dbReference type="PROSITE" id="PS50035"/>
    </source>
</evidence>
<comment type="catalytic activity">
    <reaction evidence="9">
        <text>2 a 1,2-diacyl-sn-glycero-3-phospho-(1'-sn-glycerol) = a cardiolipin + glycerol</text>
        <dbReference type="Rhea" id="RHEA:31451"/>
        <dbReference type="ChEBI" id="CHEBI:17754"/>
        <dbReference type="ChEBI" id="CHEBI:62237"/>
        <dbReference type="ChEBI" id="CHEBI:64716"/>
    </reaction>
</comment>
<protein>
    <recommendedName>
        <fullName evidence="9">Cardiolipin synthase B</fullName>
        <shortName evidence="9">CL synthase</shortName>
        <ecNumber evidence="9">2.7.8.-</ecNumber>
    </recommendedName>
</protein>
<dbReference type="SUPFAM" id="SSF56024">
    <property type="entry name" value="Phospholipase D/nuclease"/>
    <property type="match status" value="2"/>
</dbReference>
<dbReference type="GO" id="GO:0016740">
    <property type="term" value="F:transferase activity"/>
    <property type="evidence" value="ECO:0007669"/>
    <property type="project" value="UniProtKB-KW"/>
</dbReference>
<keyword evidence="2 9" id="KW-0444">Lipid biosynthesis</keyword>
<dbReference type="RefSeq" id="WP_226954541.1">
    <property type="nucleotide sequence ID" value="NZ_JACDXW010000005.1"/>
</dbReference>
<feature type="active site" evidence="9">
    <location>
        <position position="324"/>
    </location>
</feature>
<dbReference type="Proteomes" id="UP000776983">
    <property type="component" value="Unassembled WGS sequence"/>
</dbReference>
<keyword evidence="6 9" id="KW-0472">Membrane</keyword>
<feature type="active site" evidence="9">
    <location>
        <position position="319"/>
    </location>
</feature>
<evidence type="ECO:0000313" key="12">
    <source>
        <dbReference type="Proteomes" id="UP000776983"/>
    </source>
</evidence>
<dbReference type="InterPro" id="IPR025202">
    <property type="entry name" value="PLD-like_dom"/>
</dbReference>